<comment type="cofactor">
    <cofactor evidence="1">
        <name>pyridoxal 5'-phosphate</name>
        <dbReference type="ChEBI" id="CHEBI:597326"/>
    </cofactor>
</comment>
<name>A0A151ZC08_TIELA</name>
<evidence type="ECO:0000256" key="4">
    <source>
        <dbReference type="ARBA" id="ARBA00022679"/>
    </source>
</evidence>
<dbReference type="GO" id="GO:1901605">
    <property type="term" value="P:alpha-amino acid metabolic process"/>
    <property type="evidence" value="ECO:0007669"/>
    <property type="project" value="TreeGrafter"/>
</dbReference>
<keyword evidence="3" id="KW-0032">Aminotransferase</keyword>
<evidence type="ECO:0000259" key="6">
    <source>
        <dbReference type="Pfam" id="PF00155"/>
    </source>
</evidence>
<dbReference type="Gene3D" id="3.40.640.10">
    <property type="entry name" value="Type I PLP-dependent aspartate aminotransferase-like (Major domain)"/>
    <property type="match status" value="1"/>
</dbReference>
<dbReference type="STRING" id="361077.A0A151ZC08"/>
<comment type="caution">
    <text evidence="7">The sequence shown here is derived from an EMBL/GenBank/DDBJ whole genome shotgun (WGS) entry which is preliminary data.</text>
</comment>
<comment type="similarity">
    <text evidence="2">Belongs to the class-I pyridoxal-phosphate-dependent aminotransferase family.</text>
</comment>
<dbReference type="InParanoid" id="A0A151ZC08"/>
<dbReference type="FunFam" id="3.40.640.10:FF:000071">
    <property type="entry name" value="Kynurenine/alpha-aminoadipate aminotransferase, mitochondrial"/>
    <property type="match status" value="1"/>
</dbReference>
<evidence type="ECO:0000313" key="8">
    <source>
        <dbReference type="Proteomes" id="UP000076078"/>
    </source>
</evidence>
<dbReference type="SUPFAM" id="SSF53383">
    <property type="entry name" value="PLP-dependent transferases"/>
    <property type="match status" value="1"/>
</dbReference>
<organism evidence="7 8">
    <name type="scientific">Tieghemostelium lacteum</name>
    <name type="common">Slime mold</name>
    <name type="synonym">Dictyostelium lacteum</name>
    <dbReference type="NCBI Taxonomy" id="361077"/>
    <lineage>
        <taxon>Eukaryota</taxon>
        <taxon>Amoebozoa</taxon>
        <taxon>Evosea</taxon>
        <taxon>Eumycetozoa</taxon>
        <taxon>Dictyostelia</taxon>
        <taxon>Dictyosteliales</taxon>
        <taxon>Raperosteliaceae</taxon>
        <taxon>Tieghemostelium</taxon>
    </lineage>
</organism>
<dbReference type="Proteomes" id="UP000076078">
    <property type="component" value="Unassembled WGS sequence"/>
</dbReference>
<dbReference type="PANTHER" id="PTHR42790:SF19">
    <property type="entry name" value="KYNURENINE_ALPHA-AMINOADIPATE AMINOTRANSFERASE, MITOCHONDRIAL"/>
    <property type="match status" value="1"/>
</dbReference>
<evidence type="ECO:0000256" key="5">
    <source>
        <dbReference type="ARBA" id="ARBA00022898"/>
    </source>
</evidence>
<dbReference type="InterPro" id="IPR015424">
    <property type="entry name" value="PyrdxlP-dep_Trfase"/>
</dbReference>
<dbReference type="InterPro" id="IPR050859">
    <property type="entry name" value="Class-I_PLP-dep_aminotransf"/>
</dbReference>
<dbReference type="EMBL" id="LODT01000035">
    <property type="protein sequence ID" value="KYQ91478.1"/>
    <property type="molecule type" value="Genomic_DNA"/>
</dbReference>
<dbReference type="Pfam" id="PF00155">
    <property type="entry name" value="Aminotran_1_2"/>
    <property type="match status" value="1"/>
</dbReference>
<dbReference type="OrthoDB" id="691673at2759"/>
<feature type="domain" description="Aminotransferase class I/classII large" evidence="6">
    <location>
        <begin position="49"/>
        <end position="406"/>
    </location>
</feature>
<dbReference type="CDD" id="cd00609">
    <property type="entry name" value="AAT_like"/>
    <property type="match status" value="1"/>
</dbReference>
<keyword evidence="8" id="KW-1185">Reference proteome</keyword>
<evidence type="ECO:0000313" key="7">
    <source>
        <dbReference type="EMBL" id="KYQ91478.1"/>
    </source>
</evidence>
<sequence>MTIDYNKFISNRGKLKGPSAIREIIAISQQPGMISLGGGLPNPSTFPFKSIKVELKDSSSLTIEGQDLELALQYLPTYGLPKLSLWLKELQKVKHYLTDRESWNLIITTGSQDALSMAMEVLLNDGDSIITEEPTYSGTLSILRPLALNIIGIETDEYGMKPDQLEQRLSTHPSDKPFPKVIYLIPTGQNPGGSTMNDKRKEEIYAIASKFNLLILEDDPYFYLQYGEEKSKKSFLSMDVDRRVIRFDSLSKILSSGLRIGFATGPQFLIEKIQYHQQSSTLHASGMSQVIAQQLLTSWGIENFDKHIESVQQFYKEKRDQFVAALLEHLGDLVEYNIPQAGMFFWMKLKGISDSKKLISQKALEKKVILLPGCAFLTNPSEISSHVRASFSIASSEQMNEALKRLSLLLKEEISN</sequence>
<keyword evidence="5" id="KW-0663">Pyridoxal phosphate</keyword>
<gene>
    <name evidence="7" type="ORF">DLAC_08445</name>
</gene>
<accession>A0A151ZC08</accession>
<dbReference type="InterPro" id="IPR015421">
    <property type="entry name" value="PyrdxlP-dep_Trfase_major"/>
</dbReference>
<evidence type="ECO:0000256" key="3">
    <source>
        <dbReference type="ARBA" id="ARBA00022576"/>
    </source>
</evidence>
<protein>
    <recommendedName>
        <fullName evidence="6">Aminotransferase class I/classII large domain-containing protein</fullName>
    </recommendedName>
</protein>
<keyword evidence="4" id="KW-0808">Transferase</keyword>
<evidence type="ECO:0000256" key="1">
    <source>
        <dbReference type="ARBA" id="ARBA00001933"/>
    </source>
</evidence>
<dbReference type="OMA" id="FMPGEPF"/>
<dbReference type="FunFam" id="3.90.1150.10:FF:000166">
    <property type="entry name" value="Kynurenine/alpha-aminoadipate aminotransferase, mitochondrial"/>
    <property type="match status" value="1"/>
</dbReference>
<reference evidence="7 8" key="1">
    <citation type="submission" date="2015-12" db="EMBL/GenBank/DDBJ databases">
        <title>Dictyostelia acquired genes for synthesis and detection of signals that induce cell-type specialization by lateral gene transfer from prokaryotes.</title>
        <authorList>
            <person name="Gloeckner G."/>
            <person name="Schaap P."/>
        </authorList>
    </citation>
    <scope>NUCLEOTIDE SEQUENCE [LARGE SCALE GENOMIC DNA]</scope>
    <source>
        <strain evidence="7 8">TK</strain>
    </source>
</reference>
<dbReference type="GO" id="GO:0047315">
    <property type="term" value="F:kynurenine-glyoxylate transaminase activity"/>
    <property type="evidence" value="ECO:0007669"/>
    <property type="project" value="UniProtKB-ARBA"/>
</dbReference>
<dbReference type="FunCoup" id="A0A151ZC08">
    <property type="interactions" value="37"/>
</dbReference>
<dbReference type="InterPro" id="IPR004839">
    <property type="entry name" value="Aminotransferase_I/II_large"/>
</dbReference>
<dbReference type="GO" id="GO:0047536">
    <property type="term" value="F:2-aminoadipate transaminase activity"/>
    <property type="evidence" value="ECO:0007669"/>
    <property type="project" value="UniProtKB-ARBA"/>
</dbReference>
<dbReference type="GO" id="GO:0030170">
    <property type="term" value="F:pyridoxal phosphate binding"/>
    <property type="evidence" value="ECO:0007669"/>
    <property type="project" value="InterPro"/>
</dbReference>
<dbReference type="AlphaFoldDB" id="A0A151ZC08"/>
<proteinExistence type="inferred from homology"/>
<evidence type="ECO:0000256" key="2">
    <source>
        <dbReference type="ARBA" id="ARBA00007441"/>
    </source>
</evidence>
<dbReference type="PANTHER" id="PTHR42790">
    <property type="entry name" value="AMINOTRANSFERASE"/>
    <property type="match status" value="1"/>
</dbReference>
<dbReference type="GO" id="GO:0005759">
    <property type="term" value="C:mitochondrial matrix"/>
    <property type="evidence" value="ECO:0007669"/>
    <property type="project" value="UniProtKB-ARBA"/>
</dbReference>